<dbReference type="InterPro" id="IPR037293">
    <property type="entry name" value="Gal_Oxidase_central_sf"/>
</dbReference>
<dbReference type="EMBL" id="ML996088">
    <property type="protein sequence ID" value="KAF2150941.1"/>
    <property type="molecule type" value="Genomic_DNA"/>
</dbReference>
<dbReference type="SUPFAM" id="SSF50965">
    <property type="entry name" value="Galactose oxidase, central domain"/>
    <property type="match status" value="1"/>
</dbReference>
<evidence type="ECO:0000256" key="1">
    <source>
        <dbReference type="ARBA" id="ARBA00022729"/>
    </source>
</evidence>
<dbReference type="InterPro" id="IPR009880">
    <property type="entry name" value="Glyoxal_oxidase_N"/>
</dbReference>
<feature type="domain" description="Galactose oxidase-like Early set" evidence="4">
    <location>
        <begin position="411"/>
        <end position="509"/>
    </location>
</feature>
<evidence type="ECO:0000313" key="5">
    <source>
        <dbReference type="EMBL" id="KAF2150941.1"/>
    </source>
</evidence>
<accession>A0A9P4MKM6</accession>
<dbReference type="InterPro" id="IPR013783">
    <property type="entry name" value="Ig-like_fold"/>
</dbReference>
<comment type="caution">
    <text evidence="5">The sequence shown here is derived from an EMBL/GenBank/DDBJ whole genome shotgun (WGS) entry which is preliminary data.</text>
</comment>
<evidence type="ECO:0000259" key="4">
    <source>
        <dbReference type="Pfam" id="PF09118"/>
    </source>
</evidence>
<evidence type="ECO:0000313" key="6">
    <source>
        <dbReference type="Proteomes" id="UP000799439"/>
    </source>
</evidence>
<feature type="domain" description="Glyoxal oxidase N-terminal" evidence="3">
    <location>
        <begin position="63"/>
        <end position="378"/>
    </location>
</feature>
<organism evidence="5 6">
    <name type="scientific">Myriangium duriaei CBS 260.36</name>
    <dbReference type="NCBI Taxonomy" id="1168546"/>
    <lineage>
        <taxon>Eukaryota</taxon>
        <taxon>Fungi</taxon>
        <taxon>Dikarya</taxon>
        <taxon>Ascomycota</taxon>
        <taxon>Pezizomycotina</taxon>
        <taxon>Dothideomycetes</taxon>
        <taxon>Dothideomycetidae</taxon>
        <taxon>Myriangiales</taxon>
        <taxon>Myriangiaceae</taxon>
        <taxon>Myriangium</taxon>
    </lineage>
</organism>
<dbReference type="Gene3D" id="2.130.10.80">
    <property type="entry name" value="Galactose oxidase/kelch, beta-propeller"/>
    <property type="match status" value="1"/>
</dbReference>
<dbReference type="PANTHER" id="PTHR32208:SF68">
    <property type="entry name" value="GALACTOSE OXIDASE"/>
    <property type="match status" value="1"/>
</dbReference>
<dbReference type="SMART" id="SM00612">
    <property type="entry name" value="Kelch"/>
    <property type="match status" value="3"/>
</dbReference>
<dbReference type="PANTHER" id="PTHR32208">
    <property type="entry name" value="SECRETED PROTEIN-RELATED"/>
    <property type="match status" value="1"/>
</dbReference>
<dbReference type="SUPFAM" id="SSF81296">
    <property type="entry name" value="E set domains"/>
    <property type="match status" value="1"/>
</dbReference>
<dbReference type="InterPro" id="IPR011043">
    <property type="entry name" value="Gal_Oxase/kelch_b-propeller"/>
</dbReference>
<dbReference type="AlphaFoldDB" id="A0A9P4MKM6"/>
<dbReference type="InterPro" id="IPR006652">
    <property type="entry name" value="Kelch_1"/>
</dbReference>
<dbReference type="Pfam" id="PF07250">
    <property type="entry name" value="Glyoxal_oxid_N"/>
    <property type="match status" value="1"/>
</dbReference>
<proteinExistence type="predicted"/>
<evidence type="ECO:0000259" key="3">
    <source>
        <dbReference type="Pfam" id="PF07250"/>
    </source>
</evidence>
<dbReference type="Pfam" id="PF09118">
    <property type="entry name" value="GO-like_E_set"/>
    <property type="match status" value="1"/>
</dbReference>
<dbReference type="InterPro" id="IPR015202">
    <property type="entry name" value="GO-like_E_set"/>
</dbReference>
<feature type="signal peptide" evidence="2">
    <location>
        <begin position="1"/>
        <end position="21"/>
    </location>
</feature>
<evidence type="ECO:0000256" key="2">
    <source>
        <dbReference type="SAM" id="SignalP"/>
    </source>
</evidence>
<gene>
    <name evidence="5" type="ORF">K461DRAFT_257768</name>
</gene>
<dbReference type="Proteomes" id="UP000799439">
    <property type="component" value="Unassembled WGS sequence"/>
</dbReference>
<dbReference type="CDD" id="cd02851">
    <property type="entry name" value="E_set_GO_C"/>
    <property type="match status" value="1"/>
</dbReference>
<keyword evidence="1 2" id="KW-0732">Signal</keyword>
<keyword evidence="6" id="KW-1185">Reference proteome</keyword>
<dbReference type="InterPro" id="IPR014756">
    <property type="entry name" value="Ig_E-set"/>
</dbReference>
<protein>
    <submittedName>
        <fullName evidence="5">Copper radical oxidase</fullName>
    </submittedName>
</protein>
<name>A0A9P4MKM6_9PEZI</name>
<feature type="chain" id="PRO_5040386045" evidence="2">
    <location>
        <begin position="22"/>
        <end position="512"/>
    </location>
</feature>
<reference evidence="5" key="1">
    <citation type="journal article" date="2020" name="Stud. Mycol.">
        <title>101 Dothideomycetes genomes: a test case for predicting lifestyles and emergence of pathogens.</title>
        <authorList>
            <person name="Haridas S."/>
            <person name="Albert R."/>
            <person name="Binder M."/>
            <person name="Bloem J."/>
            <person name="Labutti K."/>
            <person name="Salamov A."/>
            <person name="Andreopoulos B."/>
            <person name="Baker S."/>
            <person name="Barry K."/>
            <person name="Bills G."/>
            <person name="Bluhm B."/>
            <person name="Cannon C."/>
            <person name="Castanera R."/>
            <person name="Culley D."/>
            <person name="Daum C."/>
            <person name="Ezra D."/>
            <person name="Gonzalez J."/>
            <person name="Henrissat B."/>
            <person name="Kuo A."/>
            <person name="Liang C."/>
            <person name="Lipzen A."/>
            <person name="Lutzoni F."/>
            <person name="Magnuson J."/>
            <person name="Mondo S."/>
            <person name="Nolan M."/>
            <person name="Ohm R."/>
            <person name="Pangilinan J."/>
            <person name="Park H.-J."/>
            <person name="Ramirez L."/>
            <person name="Alfaro M."/>
            <person name="Sun H."/>
            <person name="Tritt A."/>
            <person name="Yoshinaga Y."/>
            <person name="Zwiers L.-H."/>
            <person name="Turgeon B."/>
            <person name="Goodwin S."/>
            <person name="Spatafora J."/>
            <person name="Crous P."/>
            <person name="Grigoriev I."/>
        </authorList>
    </citation>
    <scope>NUCLEOTIDE SEQUENCE</scope>
    <source>
        <strain evidence="5">CBS 260.36</strain>
    </source>
</reference>
<sequence length="512" mass="53669">MAMTNLALTSAIVCCFGIASGANLGHWGPAIQLPLVPAAAAVQPNGRLLTWSAYSPNTFQVAKSGMTKTAEYDPATDAVTSFSVVNTNHDMFCPGISIDWNGRVVVTGGDTANRTSIYVPNGATLNNTSGWIIGGTMNIPRGYQSSATISDGRIFTIGGSWSGGYGNKNGEIFNPATNTWTRLPSALVAPLLTNDAQGIFRQDNHAWLYSWKNGNVLQAGPSKNMNWYGTSGSGSTAPAGRRGTDNDAMCAVTAMYDAVAGKIFSAGGSPSYQQSTATRNAQVLTIGATNANVTVNTINPMWFARAFANAVILPDGKVFIVGGQTYAVPFSDGNSSLTPEVWDPVTTKFVKWATGPTPRNYHSVALLMPNGTIFSGGGGLCGDSCTTNHEDGQLFSPPYLFNSDGVTLATRPVIASVSSKTPKVGGSYSITLGAKPTSTPSFSMIRIGSNTHTVNTDQRRVPLSNPTVSADGLTYTFTLPSDTGVILPGYWYTFAIVNGVPSVATIVQVVSS</sequence>
<dbReference type="OrthoDB" id="2019572at2759"/>
<dbReference type="Gene3D" id="2.60.40.10">
    <property type="entry name" value="Immunoglobulins"/>
    <property type="match status" value="1"/>
</dbReference>